<evidence type="ECO:0000313" key="2">
    <source>
        <dbReference type="EMBL" id="TKI68989.1"/>
    </source>
</evidence>
<dbReference type="InterPro" id="IPR050706">
    <property type="entry name" value="Cyclic-di-GMP_PDE-like"/>
</dbReference>
<dbReference type="RefSeq" id="WP_137014271.1">
    <property type="nucleotide sequence ID" value="NZ_SZPX01000006.1"/>
</dbReference>
<protein>
    <submittedName>
        <fullName evidence="2">EAL domain-containing protein</fullName>
    </submittedName>
</protein>
<gene>
    <name evidence="2" type="ORF">FCU45_08485</name>
</gene>
<dbReference type="Gene3D" id="3.20.20.450">
    <property type="entry name" value="EAL domain"/>
    <property type="match status" value="1"/>
</dbReference>
<reference evidence="2 3" key="1">
    <citation type="submission" date="2019-04" db="EMBL/GenBank/DDBJ databases">
        <title>Sulfurimonas crateris sp. nov. a facultative anaerobic sulfur-oxidizing chemolithautotrophic bacterium isolated from a terrestrial mud vulcano.</title>
        <authorList>
            <person name="Ratnikova N.M."/>
            <person name="Slobodkin A.I."/>
            <person name="Merkel A.Y."/>
            <person name="Novikov A."/>
            <person name="Bonch-Osmolovskaya E.A."/>
            <person name="Slobodkina G.B."/>
        </authorList>
    </citation>
    <scope>NUCLEOTIDE SEQUENCE [LARGE SCALE GENOMIC DNA]</scope>
    <source>
        <strain evidence="2 3">SN118</strain>
    </source>
</reference>
<dbReference type="GO" id="GO:0071111">
    <property type="term" value="F:cyclic-guanylate-specific phosphodiesterase activity"/>
    <property type="evidence" value="ECO:0007669"/>
    <property type="project" value="InterPro"/>
</dbReference>
<dbReference type="Proteomes" id="UP000309561">
    <property type="component" value="Unassembled WGS sequence"/>
</dbReference>
<evidence type="ECO:0000259" key="1">
    <source>
        <dbReference type="PROSITE" id="PS50883"/>
    </source>
</evidence>
<dbReference type="AlphaFoldDB" id="A0A4U2Z4G3"/>
<proteinExistence type="predicted"/>
<dbReference type="SMART" id="SM00052">
    <property type="entry name" value="EAL"/>
    <property type="match status" value="1"/>
</dbReference>
<dbReference type="InterPro" id="IPR035919">
    <property type="entry name" value="EAL_sf"/>
</dbReference>
<accession>A0A4U2Z4G3</accession>
<dbReference type="PANTHER" id="PTHR33121">
    <property type="entry name" value="CYCLIC DI-GMP PHOSPHODIESTERASE PDEF"/>
    <property type="match status" value="1"/>
</dbReference>
<dbReference type="OrthoDB" id="5372181at2"/>
<evidence type="ECO:0000313" key="3">
    <source>
        <dbReference type="Proteomes" id="UP000309561"/>
    </source>
</evidence>
<dbReference type="PANTHER" id="PTHR33121:SF71">
    <property type="entry name" value="OXYGEN SENSOR PROTEIN DOSP"/>
    <property type="match status" value="1"/>
</dbReference>
<feature type="domain" description="EAL" evidence="1">
    <location>
        <begin position="23"/>
        <end position="264"/>
    </location>
</feature>
<dbReference type="Pfam" id="PF00563">
    <property type="entry name" value="EAL"/>
    <property type="match status" value="1"/>
</dbReference>
<dbReference type="PROSITE" id="PS50883">
    <property type="entry name" value="EAL"/>
    <property type="match status" value="1"/>
</dbReference>
<name>A0A4U2Z4G3_9BACT</name>
<keyword evidence="3" id="KW-1185">Reference proteome</keyword>
<dbReference type="SUPFAM" id="SSF141868">
    <property type="entry name" value="EAL domain-like"/>
    <property type="match status" value="1"/>
</dbReference>
<dbReference type="InterPro" id="IPR001633">
    <property type="entry name" value="EAL_dom"/>
</dbReference>
<dbReference type="CDD" id="cd01948">
    <property type="entry name" value="EAL"/>
    <property type="match status" value="1"/>
</dbReference>
<sequence length="264" mass="30649">MVSKLPYKVYEMTPECTTLKKSTLDKYQVYKDALHNGYIVPYFQPIIDAKDGSVMKYEALARLQLPDGRVVPPYDFLSIAIEDKTFEFFTRQMMQKVFNVYDNTYVEFSMNLTYENIKSPTMLEYIKNRLEKYGGERMTFEIVETEEIEDYEVVENFILMIKEYGCKISIDDFGAGYSNFTNLIKLNIDFIKIDGMLITKLLSDEKARLMVQGLIQFAKNINIKSIAEFVSSSEISDCVKELGVDYFQGYYHGEPKDAKFYGLA</sequence>
<dbReference type="EMBL" id="SZPX01000006">
    <property type="protein sequence ID" value="TKI68989.1"/>
    <property type="molecule type" value="Genomic_DNA"/>
</dbReference>
<organism evidence="2 3">
    <name type="scientific">Sulfurimonas crateris</name>
    <dbReference type="NCBI Taxonomy" id="2574727"/>
    <lineage>
        <taxon>Bacteria</taxon>
        <taxon>Pseudomonadati</taxon>
        <taxon>Campylobacterota</taxon>
        <taxon>Epsilonproteobacteria</taxon>
        <taxon>Campylobacterales</taxon>
        <taxon>Sulfurimonadaceae</taxon>
        <taxon>Sulfurimonas</taxon>
    </lineage>
</organism>
<comment type="caution">
    <text evidence="2">The sequence shown here is derived from an EMBL/GenBank/DDBJ whole genome shotgun (WGS) entry which is preliminary data.</text>
</comment>